<dbReference type="EMBL" id="HACG01038674">
    <property type="protein sequence ID" value="CEK85539.1"/>
    <property type="molecule type" value="Transcribed_RNA"/>
</dbReference>
<proteinExistence type="predicted"/>
<reference evidence="2" key="1">
    <citation type="submission" date="2014-12" db="EMBL/GenBank/DDBJ databases">
        <title>Insight into the proteome of Arion vulgaris.</title>
        <authorList>
            <person name="Aradska J."/>
            <person name="Bulat T."/>
            <person name="Smidak R."/>
            <person name="Sarate P."/>
            <person name="Gangsoo J."/>
            <person name="Sialana F."/>
            <person name="Bilban M."/>
            <person name="Lubec G."/>
        </authorList>
    </citation>
    <scope>NUCLEOTIDE SEQUENCE</scope>
    <source>
        <tissue evidence="2">Skin</tissue>
    </source>
</reference>
<gene>
    <name evidence="2" type="primary">ORF148744</name>
</gene>
<name>A0A0B7AX36_9EUPU</name>
<dbReference type="AlphaFoldDB" id="A0A0B7AX36"/>
<keyword evidence="1" id="KW-0812">Transmembrane</keyword>
<protein>
    <submittedName>
        <fullName evidence="2">Uncharacterized protein</fullName>
    </submittedName>
</protein>
<organism evidence="2">
    <name type="scientific">Arion vulgaris</name>
    <dbReference type="NCBI Taxonomy" id="1028688"/>
    <lineage>
        <taxon>Eukaryota</taxon>
        <taxon>Metazoa</taxon>
        <taxon>Spiralia</taxon>
        <taxon>Lophotrochozoa</taxon>
        <taxon>Mollusca</taxon>
        <taxon>Gastropoda</taxon>
        <taxon>Heterobranchia</taxon>
        <taxon>Euthyneura</taxon>
        <taxon>Panpulmonata</taxon>
        <taxon>Eupulmonata</taxon>
        <taxon>Stylommatophora</taxon>
        <taxon>Helicina</taxon>
        <taxon>Arionoidea</taxon>
        <taxon>Arionidae</taxon>
        <taxon>Arion</taxon>
    </lineage>
</organism>
<feature type="transmembrane region" description="Helical" evidence="1">
    <location>
        <begin position="23"/>
        <end position="43"/>
    </location>
</feature>
<feature type="non-terminal residue" evidence="2">
    <location>
        <position position="76"/>
    </location>
</feature>
<keyword evidence="1" id="KW-1133">Transmembrane helix</keyword>
<keyword evidence="1" id="KW-0472">Membrane</keyword>
<evidence type="ECO:0000256" key="1">
    <source>
        <dbReference type="SAM" id="Phobius"/>
    </source>
</evidence>
<sequence length="76" mass="8867">MLEKESCHKEKSSISHRKVQLKYIFFTELSSFFFYFFLTRLGFRILLEKGRRQPQIVSHAIQFVLDAGLSGPPLSS</sequence>
<evidence type="ECO:0000313" key="2">
    <source>
        <dbReference type="EMBL" id="CEK85539.1"/>
    </source>
</evidence>
<accession>A0A0B7AX36</accession>